<dbReference type="Proteomes" id="UP000004263">
    <property type="component" value="Unassembled WGS sequence"/>
</dbReference>
<dbReference type="EMBL" id="AAQH01000020">
    <property type="protein sequence ID" value="EAT11240.1"/>
    <property type="molecule type" value="Genomic_DNA"/>
</dbReference>
<organism evidence="7 8">
    <name type="scientific">Bermanella marisrubri</name>
    <dbReference type="NCBI Taxonomy" id="207949"/>
    <lineage>
        <taxon>Bacteria</taxon>
        <taxon>Pseudomonadati</taxon>
        <taxon>Pseudomonadota</taxon>
        <taxon>Gammaproteobacteria</taxon>
        <taxon>Oceanospirillales</taxon>
        <taxon>Oceanospirillaceae</taxon>
        <taxon>Bermanella</taxon>
    </lineage>
</organism>
<proteinExistence type="predicted"/>
<dbReference type="InterPro" id="IPR006694">
    <property type="entry name" value="Fatty_acid_hydroxylase"/>
</dbReference>
<dbReference type="GO" id="GO:0016020">
    <property type="term" value="C:membrane"/>
    <property type="evidence" value="ECO:0007669"/>
    <property type="project" value="UniProtKB-SubCell"/>
</dbReference>
<feature type="domain" description="Fatty acid hydroxylase" evidence="6">
    <location>
        <begin position="116"/>
        <end position="260"/>
    </location>
</feature>
<evidence type="ECO:0000256" key="1">
    <source>
        <dbReference type="ARBA" id="ARBA00004370"/>
    </source>
</evidence>
<evidence type="ECO:0000256" key="2">
    <source>
        <dbReference type="ARBA" id="ARBA00022692"/>
    </source>
</evidence>
<keyword evidence="3 5" id="KW-1133">Transmembrane helix</keyword>
<accession>Q1MZ93</accession>
<gene>
    <name evidence="7" type="ORF">RED65_08289</name>
</gene>
<feature type="transmembrane region" description="Helical" evidence="5">
    <location>
        <begin position="109"/>
        <end position="129"/>
    </location>
</feature>
<dbReference type="PANTHER" id="PTHR11863">
    <property type="entry name" value="STEROL DESATURASE"/>
    <property type="match status" value="1"/>
</dbReference>
<dbReference type="AlphaFoldDB" id="Q1MZ93"/>
<name>Q1MZ93_9GAMM</name>
<dbReference type="Pfam" id="PF04116">
    <property type="entry name" value="FA_hydroxylase"/>
    <property type="match status" value="1"/>
</dbReference>
<reference evidence="7 8" key="1">
    <citation type="submission" date="2006-03" db="EMBL/GenBank/DDBJ databases">
        <authorList>
            <person name="Pinhassi J."/>
            <person name="Pedros-Alio C."/>
            <person name="Ferriera S."/>
            <person name="Johnson J."/>
            <person name="Kravitz S."/>
            <person name="Halpern A."/>
            <person name="Remington K."/>
            <person name="Beeson K."/>
            <person name="Tran B."/>
            <person name="Rogers Y.-H."/>
            <person name="Friedman R."/>
            <person name="Venter J.C."/>
        </authorList>
    </citation>
    <scope>NUCLEOTIDE SEQUENCE [LARGE SCALE GENOMIC DNA]</scope>
    <source>
        <strain evidence="7 8">RED65</strain>
    </source>
</reference>
<keyword evidence="4 5" id="KW-0472">Membrane</keyword>
<sequence>MADLFDWLIDPSKRTFYGYWIPTFLIVLLWASLQWQQRKALFNSWFSRSYWWNPSAKQDYNLMIFNRLLFLTLGIAWFAFTIDIAQWMFAALKWFGEPAELAAPSSSLWILSVYTLVLFITDDFTRFWLHRIMHKYEWLWRLHQVHHSANSLNPFTTYRLHPLESLLYQLRASLVHGTCAGAAFFILGYQASSWELWGASAWVIVFNALGANLRHSNIPLRYGRFEKWLISPAQHQQHHGIGTMNTNFGSFLAIWDRLWGSWRKGEPHTRYPSEQHSLVKQLGMRRLTWKP</sequence>
<dbReference type="GO" id="GO:0008610">
    <property type="term" value="P:lipid biosynthetic process"/>
    <property type="evidence" value="ECO:0007669"/>
    <property type="project" value="InterPro"/>
</dbReference>
<keyword evidence="8" id="KW-1185">Reference proteome</keyword>
<evidence type="ECO:0000256" key="4">
    <source>
        <dbReference type="ARBA" id="ARBA00023136"/>
    </source>
</evidence>
<dbReference type="InterPro" id="IPR050307">
    <property type="entry name" value="Sterol_Desaturase_Related"/>
</dbReference>
<dbReference type="STRING" id="207949.RED65_08289"/>
<evidence type="ECO:0000313" key="7">
    <source>
        <dbReference type="EMBL" id="EAT11240.1"/>
    </source>
</evidence>
<keyword evidence="2 5" id="KW-0812">Transmembrane</keyword>
<dbReference type="OrthoDB" id="9770329at2"/>
<evidence type="ECO:0000259" key="6">
    <source>
        <dbReference type="Pfam" id="PF04116"/>
    </source>
</evidence>
<comment type="subcellular location">
    <subcellularLocation>
        <location evidence="1">Membrane</location>
    </subcellularLocation>
</comment>
<evidence type="ECO:0000313" key="8">
    <source>
        <dbReference type="Proteomes" id="UP000004263"/>
    </source>
</evidence>
<protein>
    <recommendedName>
        <fullName evidence="6">Fatty acid hydroxylase domain-containing protein</fullName>
    </recommendedName>
</protein>
<dbReference type="HOGENOM" id="CLU_069609_0_0_6"/>
<evidence type="ECO:0000256" key="5">
    <source>
        <dbReference type="SAM" id="Phobius"/>
    </source>
</evidence>
<feature type="transmembrane region" description="Helical" evidence="5">
    <location>
        <begin position="68"/>
        <end position="89"/>
    </location>
</feature>
<feature type="transmembrane region" description="Helical" evidence="5">
    <location>
        <begin position="16"/>
        <end position="33"/>
    </location>
</feature>
<dbReference type="GO" id="GO:0016491">
    <property type="term" value="F:oxidoreductase activity"/>
    <property type="evidence" value="ECO:0007669"/>
    <property type="project" value="InterPro"/>
</dbReference>
<dbReference type="RefSeq" id="WP_007019207.1">
    <property type="nucleotide sequence ID" value="NZ_CH724122.1"/>
</dbReference>
<dbReference type="GO" id="GO:0005506">
    <property type="term" value="F:iron ion binding"/>
    <property type="evidence" value="ECO:0007669"/>
    <property type="project" value="InterPro"/>
</dbReference>
<evidence type="ECO:0000256" key="3">
    <source>
        <dbReference type="ARBA" id="ARBA00022989"/>
    </source>
</evidence>
<comment type="caution">
    <text evidence="7">The sequence shown here is derived from an EMBL/GenBank/DDBJ whole genome shotgun (WGS) entry which is preliminary data.</text>
</comment>